<dbReference type="Proteomes" id="UP000256964">
    <property type="component" value="Unassembled WGS sequence"/>
</dbReference>
<dbReference type="OrthoDB" id="2317741at2759"/>
<feature type="domain" description="Yeast cell wall synthesis Kre9/Knh1-like N-terminal" evidence="3">
    <location>
        <begin position="46"/>
        <end position="131"/>
    </location>
</feature>
<dbReference type="Pfam" id="PF10342">
    <property type="entry name" value="Kre9_KNH"/>
    <property type="match status" value="1"/>
</dbReference>
<protein>
    <recommendedName>
        <fullName evidence="3">Yeast cell wall synthesis Kre9/Knh1-like N-terminal domain-containing protein</fullName>
    </recommendedName>
</protein>
<gene>
    <name evidence="4" type="ORF">OH76DRAFT_1485200</name>
</gene>
<name>A0A371D353_9APHY</name>
<dbReference type="AlphaFoldDB" id="A0A371D353"/>
<organism evidence="4 5">
    <name type="scientific">Lentinus brumalis</name>
    <dbReference type="NCBI Taxonomy" id="2498619"/>
    <lineage>
        <taxon>Eukaryota</taxon>
        <taxon>Fungi</taxon>
        <taxon>Dikarya</taxon>
        <taxon>Basidiomycota</taxon>
        <taxon>Agaricomycotina</taxon>
        <taxon>Agaricomycetes</taxon>
        <taxon>Polyporales</taxon>
        <taxon>Polyporaceae</taxon>
        <taxon>Lentinus</taxon>
    </lineage>
</organism>
<feature type="signal peptide" evidence="2">
    <location>
        <begin position="1"/>
        <end position="27"/>
    </location>
</feature>
<evidence type="ECO:0000313" key="4">
    <source>
        <dbReference type="EMBL" id="RDX46942.1"/>
    </source>
</evidence>
<sequence>MSSQSTLSKCLFLLIAAFAVFFQIAAALPAPALEKKDVYVPPVLYPHSGTVWYKGQRHNVTWDNSDPPKSISNRASVRLRKGNLITPLILAQDFDLRAGRVEVTVPWVEEGSDYTVVLFGDSGNWSEDFTIKE</sequence>
<evidence type="ECO:0000256" key="2">
    <source>
        <dbReference type="SAM" id="SignalP"/>
    </source>
</evidence>
<feature type="chain" id="PRO_5017075438" description="Yeast cell wall synthesis Kre9/Knh1-like N-terminal domain-containing protein" evidence="2">
    <location>
        <begin position="28"/>
        <end position="133"/>
    </location>
</feature>
<evidence type="ECO:0000313" key="5">
    <source>
        <dbReference type="Proteomes" id="UP000256964"/>
    </source>
</evidence>
<keyword evidence="1 2" id="KW-0732">Signal</keyword>
<proteinExistence type="predicted"/>
<evidence type="ECO:0000256" key="1">
    <source>
        <dbReference type="ARBA" id="ARBA00022729"/>
    </source>
</evidence>
<dbReference type="EMBL" id="KZ857423">
    <property type="protein sequence ID" value="RDX46942.1"/>
    <property type="molecule type" value="Genomic_DNA"/>
</dbReference>
<evidence type="ECO:0000259" key="3">
    <source>
        <dbReference type="Pfam" id="PF10342"/>
    </source>
</evidence>
<accession>A0A371D353</accession>
<reference evidence="4 5" key="1">
    <citation type="journal article" date="2018" name="Biotechnol. Biofuels">
        <title>Integrative visual omics of the white-rot fungus Polyporus brumalis exposes the biotechnological potential of its oxidative enzymes for delignifying raw plant biomass.</title>
        <authorList>
            <person name="Miyauchi S."/>
            <person name="Rancon A."/>
            <person name="Drula E."/>
            <person name="Hage H."/>
            <person name="Chaduli D."/>
            <person name="Favel A."/>
            <person name="Grisel S."/>
            <person name="Henrissat B."/>
            <person name="Herpoel-Gimbert I."/>
            <person name="Ruiz-Duenas F.J."/>
            <person name="Chevret D."/>
            <person name="Hainaut M."/>
            <person name="Lin J."/>
            <person name="Wang M."/>
            <person name="Pangilinan J."/>
            <person name="Lipzen A."/>
            <person name="Lesage-Meessen L."/>
            <person name="Navarro D."/>
            <person name="Riley R."/>
            <person name="Grigoriev I.V."/>
            <person name="Zhou S."/>
            <person name="Raouche S."/>
            <person name="Rosso M.N."/>
        </authorList>
    </citation>
    <scope>NUCLEOTIDE SEQUENCE [LARGE SCALE GENOMIC DNA]</scope>
    <source>
        <strain evidence="4 5">BRFM 1820</strain>
    </source>
</reference>
<dbReference type="InterPro" id="IPR018466">
    <property type="entry name" value="Kre9/Knh1-like_N"/>
</dbReference>
<keyword evidence="5" id="KW-1185">Reference proteome</keyword>